<dbReference type="PROSITE" id="PS51257">
    <property type="entry name" value="PROKAR_LIPOPROTEIN"/>
    <property type="match status" value="1"/>
</dbReference>
<feature type="transmembrane region" description="Helical" evidence="6">
    <location>
        <begin position="157"/>
        <end position="174"/>
    </location>
</feature>
<dbReference type="AlphaFoldDB" id="A0A640VRW1"/>
<dbReference type="EMBL" id="BLIV01000005">
    <property type="protein sequence ID" value="GFE50943.1"/>
    <property type="molecule type" value="Genomic_DNA"/>
</dbReference>
<feature type="transmembrane region" description="Helical" evidence="6">
    <location>
        <begin position="45"/>
        <end position="67"/>
    </location>
</feature>
<comment type="subcellular location">
    <subcellularLocation>
        <location evidence="1">Membrane</location>
        <topology evidence="1">Multi-pass membrane protein</topology>
    </subcellularLocation>
</comment>
<evidence type="ECO:0000256" key="1">
    <source>
        <dbReference type="ARBA" id="ARBA00004141"/>
    </source>
</evidence>
<dbReference type="GO" id="GO:0016020">
    <property type="term" value="C:membrane"/>
    <property type="evidence" value="ECO:0007669"/>
    <property type="project" value="UniProtKB-SubCell"/>
</dbReference>
<evidence type="ECO:0000256" key="4">
    <source>
        <dbReference type="ARBA" id="ARBA00022989"/>
    </source>
</evidence>
<dbReference type="Proteomes" id="UP000436522">
    <property type="component" value="Unassembled WGS sequence"/>
</dbReference>
<keyword evidence="3 6" id="KW-0812">Transmembrane</keyword>
<evidence type="ECO:0000256" key="6">
    <source>
        <dbReference type="SAM" id="Phobius"/>
    </source>
</evidence>
<feature type="transmembrane region" description="Helical" evidence="6">
    <location>
        <begin position="186"/>
        <end position="209"/>
    </location>
</feature>
<comment type="similarity">
    <text evidence="2">Belongs to the drug/metabolite transporter (DMT) superfamily. 10 TMS drug/metabolite exporter (DME) (TC 2.A.7.3) family.</text>
</comment>
<evidence type="ECO:0000256" key="5">
    <source>
        <dbReference type="ARBA" id="ARBA00023136"/>
    </source>
</evidence>
<gene>
    <name evidence="8" type="ORF">So717_26960</name>
</gene>
<dbReference type="InterPro" id="IPR000620">
    <property type="entry name" value="EamA_dom"/>
</dbReference>
<keyword evidence="4 6" id="KW-1133">Transmembrane helix</keyword>
<feature type="transmembrane region" description="Helical" evidence="6">
    <location>
        <begin position="12"/>
        <end position="33"/>
    </location>
</feature>
<evidence type="ECO:0000259" key="7">
    <source>
        <dbReference type="Pfam" id="PF00892"/>
    </source>
</evidence>
<organism evidence="8 9">
    <name type="scientific">Roseobacter cerasinus</name>
    <dbReference type="NCBI Taxonomy" id="2602289"/>
    <lineage>
        <taxon>Bacteria</taxon>
        <taxon>Pseudomonadati</taxon>
        <taxon>Pseudomonadota</taxon>
        <taxon>Alphaproteobacteria</taxon>
        <taxon>Rhodobacterales</taxon>
        <taxon>Roseobacteraceae</taxon>
        <taxon>Roseobacter</taxon>
    </lineage>
</organism>
<feature type="domain" description="EamA" evidence="7">
    <location>
        <begin position="156"/>
        <end position="284"/>
    </location>
</feature>
<feature type="transmembrane region" description="Helical" evidence="6">
    <location>
        <begin position="244"/>
        <end position="264"/>
    </location>
</feature>
<keyword evidence="5 6" id="KW-0472">Membrane</keyword>
<evidence type="ECO:0000256" key="3">
    <source>
        <dbReference type="ARBA" id="ARBA00022692"/>
    </source>
</evidence>
<accession>A0A640VRW1</accession>
<dbReference type="PANTHER" id="PTHR22911">
    <property type="entry name" value="ACYL-MALONYL CONDENSING ENZYME-RELATED"/>
    <property type="match status" value="1"/>
</dbReference>
<evidence type="ECO:0000313" key="8">
    <source>
        <dbReference type="EMBL" id="GFE50943.1"/>
    </source>
</evidence>
<evidence type="ECO:0000313" key="9">
    <source>
        <dbReference type="Proteomes" id="UP000436522"/>
    </source>
</evidence>
<comment type="caution">
    <text evidence="8">The sequence shown here is derived from an EMBL/GenBank/DDBJ whole genome shotgun (WGS) entry which is preliminary data.</text>
</comment>
<protein>
    <submittedName>
        <fullName evidence="8">Membrane protein</fullName>
    </submittedName>
</protein>
<keyword evidence="9" id="KW-1185">Reference proteome</keyword>
<feature type="transmembrane region" description="Helical" evidence="6">
    <location>
        <begin position="215"/>
        <end position="232"/>
    </location>
</feature>
<evidence type="ECO:0000256" key="2">
    <source>
        <dbReference type="ARBA" id="ARBA00009853"/>
    </source>
</evidence>
<dbReference type="PANTHER" id="PTHR22911:SF6">
    <property type="entry name" value="SOLUTE CARRIER FAMILY 35 MEMBER G1"/>
    <property type="match status" value="1"/>
</dbReference>
<feature type="domain" description="EamA" evidence="7">
    <location>
        <begin position="14"/>
        <end position="147"/>
    </location>
</feature>
<dbReference type="InterPro" id="IPR037185">
    <property type="entry name" value="EmrE-like"/>
</dbReference>
<reference evidence="8 9" key="1">
    <citation type="submission" date="2019-12" db="EMBL/GenBank/DDBJ databases">
        <title>Roseobacter cerasinus sp. nov., isolated from seawater around aquaculture.</title>
        <authorList>
            <person name="Muramatsu S."/>
            <person name="Takabe Y."/>
            <person name="Mori K."/>
            <person name="Takaichi S."/>
            <person name="Hanada S."/>
        </authorList>
    </citation>
    <scope>NUCLEOTIDE SEQUENCE [LARGE SCALE GENOMIC DNA]</scope>
    <source>
        <strain evidence="8 9">AI77</strain>
    </source>
</reference>
<proteinExistence type="inferred from homology"/>
<dbReference type="SUPFAM" id="SSF103481">
    <property type="entry name" value="Multidrug resistance efflux transporter EmrE"/>
    <property type="match status" value="2"/>
</dbReference>
<sequence>MMKKGRSSLSPNITGALLMMAAMACFTINDALIKATGGAVPLFQLLVLRGFLATALIGVLAWSLGAFQARVPRQDWNWIALRSASEVGAAYFFITALLNMPLANVTAILQVLPLTVTLGSALIYREAVGWRRMTAITIGFCGMLLIVRPGADGFTIWSVYALIAVLCVTARDLIMRRISNAAPSLLVTFSASLGVLLAAGAGSLTITWAPLTPTLGMLVSTSSVFIVGGYYFSVQVMRQGDVSFVAPFRYTGLLWALVLGWLVFGEWPALLTLVGAGVIVSASAYTMVRERHLAQRRG</sequence>
<dbReference type="Pfam" id="PF00892">
    <property type="entry name" value="EamA"/>
    <property type="match status" value="2"/>
</dbReference>
<feature type="transmembrane region" description="Helical" evidence="6">
    <location>
        <begin position="270"/>
        <end position="288"/>
    </location>
</feature>
<feature type="transmembrane region" description="Helical" evidence="6">
    <location>
        <begin position="79"/>
        <end position="98"/>
    </location>
</feature>
<name>A0A640VRW1_9RHOB</name>